<evidence type="ECO:0008006" key="2">
    <source>
        <dbReference type="Google" id="ProtNLM"/>
    </source>
</evidence>
<name>A0AAW2XCJ0_9LAMI</name>
<proteinExistence type="predicted"/>
<reference evidence="1" key="1">
    <citation type="submission" date="2020-06" db="EMBL/GenBank/DDBJ databases">
        <authorList>
            <person name="Li T."/>
            <person name="Hu X."/>
            <person name="Zhang T."/>
            <person name="Song X."/>
            <person name="Zhang H."/>
            <person name="Dai N."/>
            <person name="Sheng W."/>
            <person name="Hou X."/>
            <person name="Wei L."/>
        </authorList>
    </citation>
    <scope>NUCLEOTIDE SEQUENCE</scope>
    <source>
        <strain evidence="1">KEN1</strain>
        <tissue evidence="1">Leaf</tissue>
    </source>
</reference>
<evidence type="ECO:0000313" key="1">
    <source>
        <dbReference type="EMBL" id="KAL0451887.1"/>
    </source>
</evidence>
<reference evidence="1" key="2">
    <citation type="journal article" date="2024" name="Plant">
        <title>Genomic evolution and insights into agronomic trait innovations of Sesamum species.</title>
        <authorList>
            <person name="Miao H."/>
            <person name="Wang L."/>
            <person name="Qu L."/>
            <person name="Liu H."/>
            <person name="Sun Y."/>
            <person name="Le M."/>
            <person name="Wang Q."/>
            <person name="Wei S."/>
            <person name="Zheng Y."/>
            <person name="Lin W."/>
            <person name="Duan Y."/>
            <person name="Cao H."/>
            <person name="Xiong S."/>
            <person name="Wang X."/>
            <person name="Wei L."/>
            <person name="Li C."/>
            <person name="Ma Q."/>
            <person name="Ju M."/>
            <person name="Zhao R."/>
            <person name="Li G."/>
            <person name="Mu C."/>
            <person name="Tian Q."/>
            <person name="Mei H."/>
            <person name="Zhang T."/>
            <person name="Gao T."/>
            <person name="Zhang H."/>
        </authorList>
    </citation>
    <scope>NUCLEOTIDE SEQUENCE</scope>
    <source>
        <strain evidence="1">KEN1</strain>
    </source>
</reference>
<dbReference type="PANTHER" id="PTHR37610">
    <property type="entry name" value="CCHC-TYPE DOMAIN-CONTAINING PROTEIN"/>
    <property type="match status" value="1"/>
</dbReference>
<dbReference type="AlphaFoldDB" id="A0AAW2XCJ0"/>
<dbReference type="PANTHER" id="PTHR37610:SF40">
    <property type="entry name" value="OS01G0909600 PROTEIN"/>
    <property type="match status" value="1"/>
</dbReference>
<dbReference type="EMBL" id="JACGWN010000004">
    <property type="protein sequence ID" value="KAL0451887.1"/>
    <property type="molecule type" value="Genomic_DNA"/>
</dbReference>
<protein>
    <recommendedName>
        <fullName evidence="2">Retrotransposon Copia-like N-terminal domain-containing protein</fullName>
    </recommendedName>
</protein>
<organism evidence="1">
    <name type="scientific">Sesamum latifolium</name>
    <dbReference type="NCBI Taxonomy" id="2727402"/>
    <lineage>
        <taxon>Eukaryota</taxon>
        <taxon>Viridiplantae</taxon>
        <taxon>Streptophyta</taxon>
        <taxon>Embryophyta</taxon>
        <taxon>Tracheophyta</taxon>
        <taxon>Spermatophyta</taxon>
        <taxon>Magnoliopsida</taxon>
        <taxon>eudicotyledons</taxon>
        <taxon>Gunneridae</taxon>
        <taxon>Pentapetalae</taxon>
        <taxon>asterids</taxon>
        <taxon>lamiids</taxon>
        <taxon>Lamiales</taxon>
        <taxon>Pedaliaceae</taxon>
        <taxon>Sesamum</taxon>
    </lineage>
</organism>
<comment type="caution">
    <text evidence="1">The sequence shown here is derived from an EMBL/GenBank/DDBJ whole genome shotgun (WGS) entry which is preliminary data.</text>
</comment>
<feature type="non-terminal residue" evidence="1">
    <location>
        <position position="155"/>
    </location>
</feature>
<accession>A0AAW2XCJ0</accession>
<sequence>MGKNPGSSENAEEFEQWVRADCLVISWLLNSMSKGIVESTLYFETTRELWLELEARCRVSNGPMIYQLQREIASATQGTLTEAPDLKATENLMQFLMELSDSFDHVRDQILMMEPLPNITKVYSMALKVEKQREVSSVFTNPSINLGIQTRGPEA</sequence>
<gene>
    <name evidence="1" type="ORF">Slati_1166800</name>
</gene>